<accession>A0A6C0C6D1</accession>
<organism evidence="1">
    <name type="scientific">viral metagenome</name>
    <dbReference type="NCBI Taxonomy" id="1070528"/>
    <lineage>
        <taxon>unclassified sequences</taxon>
        <taxon>metagenomes</taxon>
        <taxon>organismal metagenomes</taxon>
    </lineage>
</organism>
<dbReference type="AlphaFoldDB" id="A0A6C0C6D1"/>
<name>A0A6C0C6D1_9ZZZZ</name>
<reference evidence="1" key="1">
    <citation type="journal article" date="2020" name="Nature">
        <title>Giant virus diversity and host interactions through global metagenomics.</title>
        <authorList>
            <person name="Schulz F."/>
            <person name="Roux S."/>
            <person name="Paez-Espino D."/>
            <person name="Jungbluth S."/>
            <person name="Walsh D.A."/>
            <person name="Denef V.J."/>
            <person name="McMahon K.D."/>
            <person name="Konstantinidis K.T."/>
            <person name="Eloe-Fadrosh E.A."/>
            <person name="Kyrpides N.C."/>
            <person name="Woyke T."/>
        </authorList>
    </citation>
    <scope>NUCLEOTIDE SEQUENCE</scope>
    <source>
        <strain evidence="1">GVMAG-M-3300020192-26</strain>
    </source>
</reference>
<evidence type="ECO:0000313" key="1">
    <source>
        <dbReference type="EMBL" id="QHS99980.1"/>
    </source>
</evidence>
<sequence length="71" mass="8435">MQCYCKELYAGDLHITFNGLLNDERNVAARNCNLSEICMSHSMNYRITNAMFLQRIVICRRFAHHIQWIIE</sequence>
<proteinExistence type="predicted"/>
<dbReference type="EMBL" id="MN739352">
    <property type="protein sequence ID" value="QHS99980.1"/>
    <property type="molecule type" value="Genomic_DNA"/>
</dbReference>
<protein>
    <submittedName>
        <fullName evidence="1">Uncharacterized protein</fullName>
    </submittedName>
</protein>